<sequence length="87" mass="10460">MSRFGDGSYKQEIFDNLHWIIYNLKPEVLEPKEQLEFIHQNIIYLITKQYDKLNWFIKEEGVFGKQKMHKTAIKNVTTCQRNLILNS</sequence>
<reference evidence="1" key="1">
    <citation type="submission" date="2021-04" db="EMBL/GenBank/DDBJ databases">
        <title>Genomic analysis of electroactive and textile dye degrading Bacillus circulans strain: DC10 isolated from constructed wetland-microbial fuel cells treating textile dye wastewaters.</title>
        <authorList>
            <person name="Patel D.U."/>
            <person name="Desai C.R."/>
        </authorList>
    </citation>
    <scope>NUCLEOTIDE SEQUENCE</scope>
    <source>
        <strain evidence="1">DC10</strain>
    </source>
</reference>
<name>A0A941JL49_NIACI</name>
<gene>
    <name evidence="1" type="ORF">KD144_07910</name>
</gene>
<protein>
    <submittedName>
        <fullName evidence="1">Uncharacterized protein</fullName>
    </submittedName>
</protein>
<comment type="caution">
    <text evidence="1">The sequence shown here is derived from an EMBL/GenBank/DDBJ whole genome shotgun (WGS) entry which is preliminary data.</text>
</comment>
<dbReference type="EMBL" id="JAGTPX010000006">
    <property type="protein sequence ID" value="MBR8669463.1"/>
    <property type="molecule type" value="Genomic_DNA"/>
</dbReference>
<proteinExistence type="predicted"/>
<dbReference type="AlphaFoldDB" id="A0A941JL49"/>
<dbReference type="RefSeq" id="WP_212118303.1">
    <property type="nucleotide sequence ID" value="NZ_JAGTPX020000007.1"/>
</dbReference>
<evidence type="ECO:0000313" key="1">
    <source>
        <dbReference type="EMBL" id="MBR8669463.1"/>
    </source>
</evidence>
<accession>A0A941JL49</accession>
<organism evidence="1">
    <name type="scientific">Niallia circulans</name>
    <name type="common">Bacillus circulans</name>
    <dbReference type="NCBI Taxonomy" id="1397"/>
    <lineage>
        <taxon>Bacteria</taxon>
        <taxon>Bacillati</taxon>
        <taxon>Bacillota</taxon>
        <taxon>Bacilli</taxon>
        <taxon>Bacillales</taxon>
        <taxon>Bacillaceae</taxon>
        <taxon>Niallia</taxon>
    </lineage>
</organism>